<keyword evidence="3" id="KW-1185">Reference proteome</keyword>
<dbReference type="Proteomes" id="UP001154111">
    <property type="component" value="Chromosome"/>
</dbReference>
<evidence type="ECO:0000313" key="2">
    <source>
        <dbReference type="EMBL" id="CAH2760879.1"/>
    </source>
</evidence>
<dbReference type="RefSeq" id="WP_013852451.1">
    <property type="nucleotide sequence ID" value="NZ_OW659477.1"/>
</dbReference>
<organism evidence="1 4">
    <name type="scientific">Erysipelothrix amsterdamensis</name>
    <dbReference type="NCBI Taxonomy" id="2929157"/>
    <lineage>
        <taxon>Bacteria</taxon>
        <taxon>Bacillati</taxon>
        <taxon>Bacillota</taxon>
        <taxon>Erysipelotrichia</taxon>
        <taxon>Erysipelotrichales</taxon>
        <taxon>Erysipelotrichaceae</taxon>
        <taxon>Erysipelothrix</taxon>
    </lineage>
</organism>
<protein>
    <submittedName>
        <fullName evidence="1">Uncharacterized protein</fullName>
    </submittedName>
</protein>
<gene>
    <name evidence="1" type="ORF">ERYAMS2_00410</name>
    <name evidence="2" type="ORF">ERYAMS_00120</name>
</gene>
<dbReference type="EMBL" id="OW659477">
    <property type="protein sequence ID" value="CAH2760872.1"/>
    <property type="molecule type" value="Genomic_DNA"/>
</dbReference>
<sequence>MYINEMPSYMGEKVAVNISLDKHRPDVRNFLSSNKIAFIKESDSLSKYSINCVETIAVYFNTLLDAIRQDNQELIAHFAENAKEGSYINLGYKKKLKSYGKGMGKQTFMQLANSIKSSPAFKSGRINDISDTYLFIPGIGIDVVSDLIANLIYPELSKFTMDVLKEVDSNGISLYSTSTISTIRIKSFNINTKLWEDFNLEVMNFESRNYLLTPMSFCIDEHEFNTELRKYHDKELFPLIKKEMLKNNIVSVDEINRVSKADARDYILGRIRKGNNNYLRSSTTSKYEILEIIAYMYEKNKKNTLAN</sequence>
<name>A0AAU9VI81_9FIRM</name>
<evidence type="ECO:0000313" key="3">
    <source>
        <dbReference type="Proteomes" id="UP001154095"/>
    </source>
</evidence>
<reference evidence="1" key="1">
    <citation type="submission" date="2022-04" db="EMBL/GenBank/DDBJ databases">
        <authorList>
            <person name="Forde T."/>
        </authorList>
    </citation>
    <scope>NUCLEOTIDE SEQUENCE</scope>
    <source>
        <strain evidence="1">A18Y016a</strain>
        <strain evidence="2">A18Y020d</strain>
    </source>
</reference>
<accession>A0AAU9VI81</accession>
<evidence type="ECO:0000313" key="1">
    <source>
        <dbReference type="EMBL" id="CAH2760872.1"/>
    </source>
</evidence>
<evidence type="ECO:0000313" key="4">
    <source>
        <dbReference type="Proteomes" id="UP001154111"/>
    </source>
</evidence>
<dbReference type="AlphaFoldDB" id="A0AAU9VI81"/>
<proteinExistence type="predicted"/>
<dbReference type="EMBL" id="OW659496">
    <property type="protein sequence ID" value="CAH2760879.1"/>
    <property type="molecule type" value="Genomic_DNA"/>
</dbReference>
<dbReference type="Proteomes" id="UP001154095">
    <property type="component" value="Chromosome"/>
</dbReference>
<dbReference type="GeneID" id="41395651"/>